<protein>
    <submittedName>
        <fullName evidence="1">Uncharacterized protein</fullName>
    </submittedName>
</protein>
<sequence>MSRSFKPNKRWHVVEEKCQFCSSGDRTSNESGSVFVFIWRMNITANFEKDWVANIANFVLYGQALKEKRKITFEQIIIRGNRHSRLGVFSVRSVTLNFTSFLVRKFKKLTL</sequence>
<gene>
    <name evidence="1" type="ORF">CHS0354_033916</name>
</gene>
<reference evidence="1" key="2">
    <citation type="journal article" date="2021" name="Genome Biol. Evol.">
        <title>Developing a high-quality reference genome for a parasitic bivalve with doubly uniparental inheritance (Bivalvia: Unionida).</title>
        <authorList>
            <person name="Smith C.H."/>
        </authorList>
    </citation>
    <scope>NUCLEOTIDE SEQUENCE</scope>
    <source>
        <strain evidence="1">CHS0354</strain>
        <tissue evidence="1">Mantle</tissue>
    </source>
</reference>
<dbReference type="Proteomes" id="UP001195483">
    <property type="component" value="Unassembled WGS sequence"/>
</dbReference>
<evidence type="ECO:0000313" key="1">
    <source>
        <dbReference type="EMBL" id="KAK3581122.1"/>
    </source>
</evidence>
<reference evidence="1" key="1">
    <citation type="journal article" date="2021" name="Genome Biol. Evol.">
        <title>A High-Quality Reference Genome for a Parasitic Bivalve with Doubly Uniparental Inheritance (Bivalvia: Unionida).</title>
        <authorList>
            <person name="Smith C.H."/>
        </authorList>
    </citation>
    <scope>NUCLEOTIDE SEQUENCE</scope>
    <source>
        <strain evidence="1">CHS0354</strain>
    </source>
</reference>
<dbReference type="AlphaFoldDB" id="A0AAE0RWS5"/>
<reference evidence="1" key="3">
    <citation type="submission" date="2023-05" db="EMBL/GenBank/DDBJ databases">
        <authorList>
            <person name="Smith C.H."/>
        </authorList>
    </citation>
    <scope>NUCLEOTIDE SEQUENCE</scope>
    <source>
        <strain evidence="1">CHS0354</strain>
        <tissue evidence="1">Mantle</tissue>
    </source>
</reference>
<accession>A0AAE0RWS5</accession>
<evidence type="ECO:0000313" key="2">
    <source>
        <dbReference type="Proteomes" id="UP001195483"/>
    </source>
</evidence>
<proteinExistence type="predicted"/>
<name>A0AAE0RWS5_9BIVA</name>
<comment type="caution">
    <text evidence="1">The sequence shown here is derived from an EMBL/GenBank/DDBJ whole genome shotgun (WGS) entry which is preliminary data.</text>
</comment>
<keyword evidence="2" id="KW-1185">Reference proteome</keyword>
<organism evidence="1 2">
    <name type="scientific">Potamilus streckersoni</name>
    <dbReference type="NCBI Taxonomy" id="2493646"/>
    <lineage>
        <taxon>Eukaryota</taxon>
        <taxon>Metazoa</taxon>
        <taxon>Spiralia</taxon>
        <taxon>Lophotrochozoa</taxon>
        <taxon>Mollusca</taxon>
        <taxon>Bivalvia</taxon>
        <taxon>Autobranchia</taxon>
        <taxon>Heteroconchia</taxon>
        <taxon>Palaeoheterodonta</taxon>
        <taxon>Unionida</taxon>
        <taxon>Unionoidea</taxon>
        <taxon>Unionidae</taxon>
        <taxon>Ambleminae</taxon>
        <taxon>Lampsilini</taxon>
        <taxon>Potamilus</taxon>
    </lineage>
</organism>
<dbReference type="EMBL" id="JAEAOA010001977">
    <property type="protein sequence ID" value="KAK3581122.1"/>
    <property type="molecule type" value="Genomic_DNA"/>
</dbReference>